<feature type="compositionally biased region" description="Low complexity" evidence="5">
    <location>
        <begin position="472"/>
        <end position="499"/>
    </location>
</feature>
<feature type="region of interest" description="Disordered" evidence="5">
    <location>
        <begin position="400"/>
        <end position="447"/>
    </location>
</feature>
<keyword evidence="2" id="KW-0561">Oxygen transport</keyword>
<dbReference type="Proteomes" id="UP000317982">
    <property type="component" value="Unassembled WGS sequence"/>
</dbReference>
<feature type="compositionally biased region" description="Pro residues" evidence="5">
    <location>
        <begin position="614"/>
        <end position="626"/>
    </location>
</feature>
<feature type="domain" description="Globin" evidence="6">
    <location>
        <begin position="43"/>
        <end position="178"/>
    </location>
</feature>
<dbReference type="PROSITE" id="PS01033">
    <property type="entry name" value="GLOBIN"/>
    <property type="match status" value="1"/>
</dbReference>
<dbReference type="InterPro" id="IPR009050">
    <property type="entry name" value="Globin-like_sf"/>
</dbReference>
<keyword evidence="8" id="KW-1185">Reference proteome</keyword>
<reference evidence="7 8" key="1">
    <citation type="submission" date="2019-07" db="EMBL/GenBank/DDBJ databases">
        <title>Cryptosporangium phraense sp. nov., isolated from plant litter.</title>
        <authorList>
            <person name="Suriyachadkun C."/>
        </authorList>
    </citation>
    <scope>NUCLEOTIDE SEQUENCE [LARGE SCALE GENOMIC DNA]</scope>
    <source>
        <strain evidence="7 8">A-T 5661</strain>
    </source>
</reference>
<evidence type="ECO:0000256" key="3">
    <source>
        <dbReference type="ARBA" id="ARBA00022723"/>
    </source>
</evidence>
<feature type="region of interest" description="Disordered" evidence="5">
    <location>
        <begin position="178"/>
        <end position="299"/>
    </location>
</feature>
<dbReference type="GO" id="GO:0071949">
    <property type="term" value="F:FAD binding"/>
    <property type="evidence" value="ECO:0007669"/>
    <property type="project" value="TreeGrafter"/>
</dbReference>
<keyword evidence="4" id="KW-0408">Iron</keyword>
<dbReference type="EMBL" id="VIRS01000022">
    <property type="protein sequence ID" value="TQS41849.1"/>
    <property type="molecule type" value="Genomic_DNA"/>
</dbReference>
<dbReference type="Gene3D" id="1.10.490.10">
    <property type="entry name" value="Globins"/>
    <property type="match status" value="1"/>
</dbReference>
<dbReference type="GO" id="GO:0020037">
    <property type="term" value="F:heme binding"/>
    <property type="evidence" value="ECO:0007669"/>
    <property type="project" value="InterPro"/>
</dbReference>
<dbReference type="AlphaFoldDB" id="A0A545AKL9"/>
<feature type="region of interest" description="Disordered" evidence="5">
    <location>
        <begin position="351"/>
        <end position="380"/>
    </location>
</feature>
<keyword evidence="1" id="KW-0349">Heme</keyword>
<dbReference type="InterPro" id="IPR000971">
    <property type="entry name" value="Globin"/>
</dbReference>
<dbReference type="CDD" id="cd19753">
    <property type="entry name" value="Mb-like_oxidoreductase"/>
    <property type="match status" value="1"/>
</dbReference>
<dbReference type="SUPFAM" id="SSF46458">
    <property type="entry name" value="Globin-like"/>
    <property type="match status" value="1"/>
</dbReference>
<dbReference type="InParanoid" id="A0A545AKL9"/>
<evidence type="ECO:0000256" key="1">
    <source>
        <dbReference type="ARBA" id="ARBA00022617"/>
    </source>
</evidence>
<proteinExistence type="predicted"/>
<feature type="compositionally biased region" description="Low complexity" evidence="5">
    <location>
        <begin position="280"/>
        <end position="291"/>
    </location>
</feature>
<feature type="compositionally biased region" description="Pro residues" evidence="5">
    <location>
        <begin position="551"/>
        <end position="564"/>
    </location>
</feature>
<dbReference type="Pfam" id="PF00042">
    <property type="entry name" value="Globin"/>
    <property type="match status" value="1"/>
</dbReference>
<dbReference type="GO" id="GO:0046210">
    <property type="term" value="P:nitric oxide catabolic process"/>
    <property type="evidence" value="ECO:0007669"/>
    <property type="project" value="TreeGrafter"/>
</dbReference>
<dbReference type="PANTHER" id="PTHR43396:SF3">
    <property type="entry name" value="FLAVOHEMOPROTEIN"/>
    <property type="match status" value="1"/>
</dbReference>
<evidence type="ECO:0000313" key="8">
    <source>
        <dbReference type="Proteomes" id="UP000317982"/>
    </source>
</evidence>
<keyword evidence="2" id="KW-0813">Transport</keyword>
<dbReference type="GO" id="GO:0005344">
    <property type="term" value="F:oxygen carrier activity"/>
    <property type="evidence" value="ECO:0007669"/>
    <property type="project" value="UniProtKB-KW"/>
</dbReference>
<comment type="caution">
    <text evidence="7">The sequence shown here is derived from an EMBL/GenBank/DDBJ whole genome shotgun (WGS) entry which is preliminary data.</text>
</comment>
<name>A0A545AKL9_9ACTN</name>
<dbReference type="PANTHER" id="PTHR43396">
    <property type="entry name" value="FLAVOHEMOPROTEIN"/>
    <property type="match status" value="1"/>
</dbReference>
<sequence>MWVEAAPGGRGLRCATRRADLSSAASDNRAVGMIPRLPDETRRPDAATMALLRESRAAIAARPVDLAAAVYRHLPSFAPRTKELMAATVRSHGERIVEELLRAVEVLDALAVLSEDLRKLGAEHAAEHGVPAEHYPYVGQALVRAVRELFPDADTGPVGSAWLEVYEWVAAEMLAGAVEGAPSSPPGRDPESSPAYWRPYIEPLEPGESSSASGWAWLEKPSAEGREGSASGGGQSSSRAGAGWLGALESPEVAPVWPGAPSDVVSDAESSTLGPAWPVAAGSEDGASGAAEGRRAPLVEESVAEESAAGESIASVEVQRREASAAEAAAGEAFAGEAFAGEAFAGEAFARAEADSSGEEVADAENNVQASDEPIGGEPVEAAGWPVAAIADPWREAAAIRQSGAPDGSGAGERPGAVDRATAPSADAGARAPEGLEPGRDLDPVASTVPFNRGELLERLARADEIDAAELPARPVSPVRPVSPARPGPSAGPVGSAAVRPVSPARGGRHDVEAAPSGRGRHGVVDERAERRRGRNPWAWGARFRSSQPVPVEPAPPQWQPPALDPAMYDSPPEVVPSGPQNLDFRRPAPGEPTGEKDLSPTGTAAVGESAAPPEAPSADPVPPTAPTSGARTPTALRGVGTGWPRTTTTRPVRPAAPADDPRGAPPDPLDLGDAPAQE</sequence>
<feature type="compositionally biased region" description="Low complexity" evidence="5">
    <location>
        <begin position="670"/>
        <end position="679"/>
    </location>
</feature>
<protein>
    <recommendedName>
        <fullName evidence="6">Globin domain-containing protein</fullName>
    </recommendedName>
</protein>
<dbReference type="GO" id="GO:0008941">
    <property type="term" value="F:nitric oxide dioxygenase NAD(P)H activity"/>
    <property type="evidence" value="ECO:0007669"/>
    <property type="project" value="TreeGrafter"/>
</dbReference>
<feature type="region of interest" description="Disordered" evidence="5">
    <location>
        <begin position="472"/>
        <end position="679"/>
    </location>
</feature>
<evidence type="ECO:0000259" key="6">
    <source>
        <dbReference type="PROSITE" id="PS01033"/>
    </source>
</evidence>
<evidence type="ECO:0000256" key="5">
    <source>
        <dbReference type="SAM" id="MobiDB-lite"/>
    </source>
</evidence>
<evidence type="ECO:0000256" key="4">
    <source>
        <dbReference type="ARBA" id="ARBA00023004"/>
    </source>
</evidence>
<dbReference type="GO" id="GO:0071500">
    <property type="term" value="P:cellular response to nitrosative stress"/>
    <property type="evidence" value="ECO:0007669"/>
    <property type="project" value="TreeGrafter"/>
</dbReference>
<feature type="compositionally biased region" description="Basic and acidic residues" evidence="5">
    <location>
        <begin position="584"/>
        <end position="599"/>
    </location>
</feature>
<gene>
    <name evidence="7" type="ORF">FL583_27870</name>
</gene>
<accession>A0A545AKL9</accession>
<dbReference type="OrthoDB" id="3213438at2"/>
<evidence type="ECO:0000256" key="2">
    <source>
        <dbReference type="ARBA" id="ARBA00022621"/>
    </source>
</evidence>
<evidence type="ECO:0000313" key="7">
    <source>
        <dbReference type="EMBL" id="TQS41849.1"/>
    </source>
</evidence>
<dbReference type="InterPro" id="IPR012292">
    <property type="entry name" value="Globin/Proto"/>
</dbReference>
<feature type="compositionally biased region" description="Low complexity" evidence="5">
    <location>
        <begin position="643"/>
        <end position="659"/>
    </location>
</feature>
<organism evidence="7 8">
    <name type="scientific">Cryptosporangium phraense</name>
    <dbReference type="NCBI Taxonomy" id="2593070"/>
    <lineage>
        <taxon>Bacteria</taxon>
        <taxon>Bacillati</taxon>
        <taxon>Actinomycetota</taxon>
        <taxon>Actinomycetes</taxon>
        <taxon>Cryptosporangiales</taxon>
        <taxon>Cryptosporangiaceae</taxon>
        <taxon>Cryptosporangium</taxon>
    </lineage>
</organism>
<dbReference type="GO" id="GO:0046872">
    <property type="term" value="F:metal ion binding"/>
    <property type="evidence" value="ECO:0007669"/>
    <property type="project" value="UniProtKB-KW"/>
</dbReference>
<keyword evidence="3" id="KW-0479">Metal-binding</keyword>
<dbReference type="GO" id="GO:0019825">
    <property type="term" value="F:oxygen binding"/>
    <property type="evidence" value="ECO:0007669"/>
    <property type="project" value="InterPro"/>
</dbReference>